<keyword evidence="3" id="KW-0812">Transmembrane</keyword>
<organism evidence="4 5">
    <name type="scientific">Symbiodinium natans</name>
    <dbReference type="NCBI Taxonomy" id="878477"/>
    <lineage>
        <taxon>Eukaryota</taxon>
        <taxon>Sar</taxon>
        <taxon>Alveolata</taxon>
        <taxon>Dinophyceae</taxon>
        <taxon>Suessiales</taxon>
        <taxon>Symbiodiniaceae</taxon>
        <taxon>Symbiodinium</taxon>
    </lineage>
</organism>
<gene>
    <name evidence="4" type="ORF">SNAT2548_LOCUS12639</name>
</gene>
<protein>
    <submittedName>
        <fullName evidence="4">Uncharacterized protein</fullName>
    </submittedName>
</protein>
<keyword evidence="3" id="KW-1133">Transmembrane helix</keyword>
<dbReference type="OrthoDB" id="163438at2759"/>
<dbReference type="EMBL" id="CAJNDS010001225">
    <property type="protein sequence ID" value="CAE7252681.1"/>
    <property type="molecule type" value="Genomic_DNA"/>
</dbReference>
<feature type="transmembrane region" description="Helical" evidence="3">
    <location>
        <begin position="571"/>
        <end position="591"/>
    </location>
</feature>
<dbReference type="SMART" id="SM00248">
    <property type="entry name" value="ANK"/>
    <property type="match status" value="5"/>
</dbReference>
<comment type="caution">
    <text evidence="4">The sequence shown here is derived from an EMBL/GenBank/DDBJ whole genome shotgun (WGS) entry which is preliminary data.</text>
</comment>
<evidence type="ECO:0000313" key="5">
    <source>
        <dbReference type="Proteomes" id="UP000604046"/>
    </source>
</evidence>
<keyword evidence="5" id="KW-1185">Reference proteome</keyword>
<dbReference type="Gene3D" id="1.25.40.20">
    <property type="entry name" value="Ankyrin repeat-containing domain"/>
    <property type="match status" value="2"/>
</dbReference>
<keyword evidence="1" id="KW-0040">ANK repeat</keyword>
<evidence type="ECO:0000256" key="1">
    <source>
        <dbReference type="PROSITE-ProRule" id="PRU00023"/>
    </source>
</evidence>
<evidence type="ECO:0000256" key="2">
    <source>
        <dbReference type="SAM" id="MobiDB-lite"/>
    </source>
</evidence>
<accession>A0A812LVE6</accession>
<feature type="repeat" description="ANK" evidence="1">
    <location>
        <begin position="134"/>
        <end position="155"/>
    </location>
</feature>
<dbReference type="SUPFAM" id="SSF48403">
    <property type="entry name" value="Ankyrin repeat"/>
    <property type="match status" value="1"/>
</dbReference>
<feature type="transmembrane region" description="Helical" evidence="3">
    <location>
        <begin position="508"/>
        <end position="526"/>
    </location>
</feature>
<feature type="transmembrane region" description="Helical" evidence="3">
    <location>
        <begin position="632"/>
        <end position="657"/>
    </location>
</feature>
<feature type="transmembrane region" description="Helical" evidence="3">
    <location>
        <begin position="444"/>
        <end position="463"/>
    </location>
</feature>
<dbReference type="InterPro" id="IPR002110">
    <property type="entry name" value="Ankyrin_rpt"/>
</dbReference>
<dbReference type="InterPro" id="IPR036770">
    <property type="entry name" value="Ankyrin_rpt-contain_sf"/>
</dbReference>
<dbReference type="AlphaFoldDB" id="A0A812LVE6"/>
<dbReference type="Proteomes" id="UP000604046">
    <property type="component" value="Unassembled WGS sequence"/>
</dbReference>
<feature type="region of interest" description="Disordered" evidence="2">
    <location>
        <begin position="925"/>
        <end position="983"/>
    </location>
</feature>
<feature type="compositionally biased region" description="Low complexity" evidence="2">
    <location>
        <begin position="942"/>
        <end position="954"/>
    </location>
</feature>
<dbReference type="Pfam" id="PF12796">
    <property type="entry name" value="Ank_2"/>
    <property type="match status" value="1"/>
</dbReference>
<sequence length="983" mass="109365">MRLLPVDRKIEAGRGTRGSDVRAFPASSCKAELDMHRWALPCLCAFCALASQEDQLVLAVQNADVNEVERLVSSGQVDVSAITVERGSYRWPWPLATYSATILHHAVWRNNMEVLRLLVQAWPDGLQAKDGSIEGRTPLQWAAYQGRVEALQLMLARWLEGIRSTTNSVFHSHSGTTLFHVAAGVDQVQVLQLLVERWPGGVQVADNRGEVPLHIAAEDVNRNKSFQLLRNAWPGGLLHEDSAGRTPVHLFARHAENSFEDLLFVLDGMPQGPRPRALERGGSILHQVAESGNIAAMQLLLDRWPDAIFTRPSLLEAAASFGQTEMVNFLGRLFTPEMFTYQYETSVRDDNVFGCTIVVDMGCNGTAFSQGWKNAAVELQCTSNSLSKLSLRSLQLWLECGGRVGWRDAAGTQLQAILDNEDARHFLQSRWTPAVLVASTMRDWRTWMVPGLTAAVAFAALTLQSKFKSFRRPARPVQFEDSARDEYFEGAKRLVSQTFTRHGILLRLWRWLEVYVAIVWLGYLCIPFHWSWWLPVVALSYLGPHMLLHGRRGVLHAPALAIFSRGLESHLVALLRTTAMPFLSIVFIVAYQDRSSLVNPMMRRLWLKTDRVWFNSFLNEHWLFHWAPPVRALLLVYLWACVTLGLLCLYFLCLLCAGCRKVACGRGEQAQSSGSQDREKGQFLRVLLRTPSKEFSTLSPSVKPVAAFAWPWQGGGLWFEVAMLVLDVALDVNTIYTFLAAQDYLFAAVMTFVVSWSGMKQLIALPPWRLRQAVRASAERGIKHQDLLDYLEEEKRSESFFCACISAYASVFAVQTADQMLTQFVSLLSSTWQFAGYAVQICDMDFKLDEAVDEPQPPEVAAAQQPDVLGAPMDCNSSSEASGTATTATTQPNVMGNLVPAWGPGHVPEVVQKPEEIAIEVKLNDEPMPSLPPMPAWGAEGAPGSAPRKSSSAARKGRASNARLQRKKTQTSGKTGSSKLPES</sequence>
<dbReference type="PROSITE" id="PS50088">
    <property type="entry name" value="ANK_REPEAT"/>
    <property type="match status" value="1"/>
</dbReference>
<evidence type="ECO:0000256" key="3">
    <source>
        <dbReference type="SAM" id="Phobius"/>
    </source>
</evidence>
<feature type="compositionally biased region" description="Polar residues" evidence="2">
    <location>
        <begin position="970"/>
        <end position="983"/>
    </location>
</feature>
<proteinExistence type="predicted"/>
<dbReference type="PROSITE" id="PS50297">
    <property type="entry name" value="ANK_REP_REGION"/>
    <property type="match status" value="1"/>
</dbReference>
<name>A0A812LVE6_9DINO</name>
<reference evidence="4" key="1">
    <citation type="submission" date="2021-02" db="EMBL/GenBank/DDBJ databases">
        <authorList>
            <person name="Dougan E. K."/>
            <person name="Rhodes N."/>
            <person name="Thang M."/>
            <person name="Chan C."/>
        </authorList>
    </citation>
    <scope>NUCLEOTIDE SEQUENCE</scope>
</reference>
<dbReference type="PANTHER" id="PTHR24121:SF21">
    <property type="entry name" value="ANKYRIN REPEAT FAMILY PROTEIN"/>
    <property type="match status" value="1"/>
</dbReference>
<dbReference type="PANTHER" id="PTHR24121">
    <property type="entry name" value="NO MECHANORECEPTOR POTENTIAL C, ISOFORM D-RELATED"/>
    <property type="match status" value="1"/>
</dbReference>
<evidence type="ECO:0000313" key="4">
    <source>
        <dbReference type="EMBL" id="CAE7252681.1"/>
    </source>
</evidence>
<feature type="region of interest" description="Disordered" evidence="2">
    <location>
        <begin position="869"/>
        <end position="900"/>
    </location>
</feature>
<keyword evidence="3" id="KW-0472">Membrane</keyword>
<feature type="compositionally biased region" description="Low complexity" evidence="2">
    <location>
        <begin position="877"/>
        <end position="890"/>
    </location>
</feature>